<dbReference type="InterPro" id="IPR001279">
    <property type="entry name" value="Metallo-B-lactamas"/>
</dbReference>
<evidence type="ECO:0000256" key="1">
    <source>
        <dbReference type="ARBA" id="ARBA00007749"/>
    </source>
</evidence>
<sequence length="294" mass="32005">MRALPPLPPAAFRYKVGAVTVTAIPDGTRSFPLAEGFVRNQPLEAVQAALRAAFLPEDHLTIYFNPLLLEIAGRRVLIDTGFGPQAEPSTVGRLHHNLEAIGVGAATIDTVVISHFHLDHINGLVAPDGSPAFPNAKVLVPARERDFWLNPANAAGAPDNLKPAFANAQRVLDVVAAHVSEYAWDQEILPGLTTIGTPGHTPGHTSFMLDSEGAQLFIQSDLTNTPYLFVRNPGWHAAFDIDPELAEKNRRHWLGRAAAERLLVAGFHYPFPSAAHLEAHHDGFRFHPVPWVSL</sequence>
<dbReference type="Proteomes" id="UP000000270">
    <property type="component" value="Chromosome"/>
</dbReference>
<keyword evidence="4" id="KW-0862">Zinc</keyword>
<dbReference type="InterPro" id="IPR036866">
    <property type="entry name" value="RibonucZ/Hydroxyglut_hydro"/>
</dbReference>
<feature type="domain" description="Metallo-beta-lactamase" evidence="5">
    <location>
        <begin position="63"/>
        <end position="268"/>
    </location>
</feature>
<keyword evidence="2" id="KW-0479">Metal-binding</keyword>
<dbReference type="PANTHER" id="PTHR42978">
    <property type="entry name" value="QUORUM-QUENCHING LACTONASE YTNP-RELATED-RELATED"/>
    <property type="match status" value="1"/>
</dbReference>
<reference evidence="6 7" key="6">
    <citation type="journal article" date="2011" name="Appl. Environ. Microbiol.">
        <title>Involvement of the azorhizobial chromosome partition gene (parA) in the onset of bacteroid differentiation during Sesbania rostrata stem nodule development.</title>
        <authorList>
            <person name="Liu CT."/>
            <person name="Lee KB."/>
            <person name="Wang YS."/>
            <person name="Peng MH."/>
            <person name="Lee KT."/>
            <person name="Suzuki S."/>
            <person name="Suzuki T."/>
            <person name="Oyaizu H."/>
        </authorList>
    </citation>
    <scope>NUCLEOTIDE SEQUENCE [LARGE SCALE GENOMIC DNA]</scope>
    <source>
        <strain evidence="7">ATCC 43989 / DSM 5975 / JCM 20966 / LMG 6465 / NBRC 14845 / NCIMB 13405 / ORS 571</strain>
    </source>
</reference>
<reference evidence="6 7" key="4">
    <citation type="journal article" date="2009" name="Appl. Environ. Microbiol.">
        <title>Comparative genome-wide transcriptional profiling of Azorhizobium caulinodans ORS571 grown under free-living and symbiotic conditions.</title>
        <authorList>
            <person name="Tsukada S."/>
            <person name="Aono T."/>
            <person name="Akiba N."/>
            <person name="Lee KB."/>
            <person name="Liu CT."/>
            <person name="Toyazaki H."/>
            <person name="Oyaizu H."/>
        </authorList>
    </citation>
    <scope>NUCLEOTIDE SEQUENCE [LARGE SCALE GENOMIC DNA]</scope>
    <source>
        <strain evidence="7">ATCC 43989 / DSM 5975 / JCM 20966 / LMG 6465 / NBRC 14845 / NCIMB 13405 / ORS 571</strain>
    </source>
</reference>
<dbReference type="AlphaFoldDB" id="A8HUJ9"/>
<dbReference type="InterPro" id="IPR051013">
    <property type="entry name" value="MBL_superfamily_lactonases"/>
</dbReference>
<organism evidence="6 7">
    <name type="scientific">Azorhizobium caulinodans (strain ATCC 43989 / DSM 5975 / JCM 20966 / LMG 6465 / NBRC 14845 / NCIMB 13405 / ORS 571)</name>
    <dbReference type="NCBI Taxonomy" id="438753"/>
    <lineage>
        <taxon>Bacteria</taxon>
        <taxon>Pseudomonadati</taxon>
        <taxon>Pseudomonadota</taxon>
        <taxon>Alphaproteobacteria</taxon>
        <taxon>Hyphomicrobiales</taxon>
        <taxon>Xanthobacteraceae</taxon>
        <taxon>Azorhizobium</taxon>
    </lineage>
</organism>
<dbReference type="RefSeq" id="WP_012169486.1">
    <property type="nucleotide sequence ID" value="NC_009937.1"/>
</dbReference>
<dbReference type="EMBL" id="AP009384">
    <property type="protein sequence ID" value="BAF86953.1"/>
    <property type="molecule type" value="Genomic_DNA"/>
</dbReference>
<dbReference type="SMART" id="SM00849">
    <property type="entry name" value="Lactamase_B"/>
    <property type="match status" value="1"/>
</dbReference>
<dbReference type="CDD" id="cd07720">
    <property type="entry name" value="OPHC2-like_MBL-fold"/>
    <property type="match status" value="1"/>
</dbReference>
<gene>
    <name evidence="6" type="ordered locus">AZC_0955</name>
</gene>
<evidence type="ECO:0000256" key="2">
    <source>
        <dbReference type="ARBA" id="ARBA00022723"/>
    </source>
</evidence>
<dbReference type="Pfam" id="PF00753">
    <property type="entry name" value="Lactamase_B"/>
    <property type="match status" value="1"/>
</dbReference>
<keyword evidence="3" id="KW-0378">Hydrolase</keyword>
<reference evidence="6 7" key="1">
    <citation type="journal article" date="2007" name="Appl. Environ. Microbiol.">
        <title>Rhizobial factors required for stem nodule maturation and maintenance in Sesbania rostrata-Azorhizobium caulinodans ORS571 symbiosis.</title>
        <authorList>
            <person name="Suzuki S."/>
            <person name="Aono T."/>
            <person name="Lee KB."/>
            <person name="Suzuki T."/>
            <person name="Liu CT."/>
            <person name="Miwa H."/>
            <person name="Wakao S."/>
            <person name="Iki T."/>
            <person name="Oyaizu H."/>
        </authorList>
    </citation>
    <scope>NUCLEOTIDE SEQUENCE [LARGE SCALE GENOMIC DNA]</scope>
    <source>
        <strain evidence="7">ATCC 43989 / DSM 5975 / JCM 20966 / LMG 6465 / NBRC 14845 / NCIMB 13405 / ORS 571</strain>
    </source>
</reference>
<evidence type="ECO:0000259" key="5">
    <source>
        <dbReference type="SMART" id="SM00849"/>
    </source>
</evidence>
<evidence type="ECO:0000313" key="6">
    <source>
        <dbReference type="EMBL" id="BAF86953.1"/>
    </source>
</evidence>
<evidence type="ECO:0000313" key="7">
    <source>
        <dbReference type="Proteomes" id="UP000000270"/>
    </source>
</evidence>
<dbReference type="KEGG" id="azc:AZC_0955"/>
<protein>
    <submittedName>
        <fullName evidence="6">Twin-arginine translocation pathway signal</fullName>
    </submittedName>
</protein>
<keyword evidence="7" id="KW-1185">Reference proteome</keyword>
<accession>A8HUJ9</accession>
<dbReference type="PANTHER" id="PTHR42978:SF6">
    <property type="entry name" value="QUORUM-QUENCHING LACTONASE YTNP-RELATED"/>
    <property type="match status" value="1"/>
</dbReference>
<dbReference type="eggNOG" id="COG0491">
    <property type="taxonomic scope" value="Bacteria"/>
</dbReference>
<evidence type="ECO:0000256" key="3">
    <source>
        <dbReference type="ARBA" id="ARBA00022801"/>
    </source>
</evidence>
<reference evidence="6 7" key="3">
    <citation type="journal article" date="2008" name="BMC Genomics">
        <title>The genome of the versatile nitrogen fixer Azorhizobium caulinodans ORS571.</title>
        <authorList>
            <person name="Lee KB."/>
            <person name="Backer P.D."/>
            <person name="Aono T."/>
            <person name="Liu CT."/>
            <person name="Suzuki S."/>
            <person name="Suzuki T."/>
            <person name="Kaneko T."/>
            <person name="Yamada M."/>
            <person name="Tabata S."/>
            <person name="Kupfer D.M."/>
            <person name="Najar F.Z."/>
            <person name="Wiley G.B."/>
            <person name="Roe B."/>
            <person name="Binnewies T.T."/>
            <person name="Ussery D.W."/>
            <person name="D'Haeze W."/>
            <person name="Herder J.D."/>
            <person name="Gevers D."/>
            <person name="Vereecke D."/>
            <person name="Holsters M."/>
            <person name="Oyaizu H."/>
        </authorList>
    </citation>
    <scope>NUCLEOTIDE SEQUENCE [LARGE SCALE GENOMIC DNA]</scope>
    <source>
        <strain evidence="7">ATCC 43989 / DSM 5975 / JCM 20966 / LMG 6465 / NBRC 14845 / NCIMB 13405 / ORS 571</strain>
    </source>
</reference>
<name>A8HUJ9_AZOC5</name>
<dbReference type="Gene3D" id="3.60.15.10">
    <property type="entry name" value="Ribonuclease Z/Hydroxyacylglutathione hydrolase-like"/>
    <property type="match status" value="1"/>
</dbReference>
<dbReference type="STRING" id="438753.AZC_0955"/>
<dbReference type="GO" id="GO:0046872">
    <property type="term" value="F:metal ion binding"/>
    <property type="evidence" value="ECO:0007669"/>
    <property type="project" value="UniProtKB-KW"/>
</dbReference>
<reference evidence="7" key="2">
    <citation type="submission" date="2007-04" db="EMBL/GenBank/DDBJ databases">
        <title>Complete genome sequence of the nitrogen-fixing bacterium Azorhizobium caulinodans ORS571.</title>
        <authorList>
            <person name="Lee K.B."/>
            <person name="Backer P.D."/>
            <person name="Aono T."/>
            <person name="Liu C.T."/>
            <person name="Suzuki S."/>
            <person name="Suzuki T."/>
            <person name="Kaneko T."/>
            <person name="Yamada M."/>
            <person name="Tabata S."/>
            <person name="Kupfer D.M."/>
            <person name="Najar F.Z."/>
            <person name="Wiley G.B."/>
            <person name="Roe B."/>
            <person name="Binnewies T."/>
            <person name="Ussery D."/>
            <person name="Vereecke D."/>
            <person name="Gevers D."/>
            <person name="Holsters M."/>
            <person name="Oyaizu H."/>
        </authorList>
    </citation>
    <scope>NUCLEOTIDE SEQUENCE [LARGE SCALE GENOMIC DNA]</scope>
    <source>
        <strain evidence="7">ATCC 43989 / DSM 5975 / JCM 20966 / LMG 6465 / NBRC 14845 / NCIMB 13405 / ORS 571</strain>
    </source>
</reference>
<dbReference type="SUPFAM" id="SSF56281">
    <property type="entry name" value="Metallo-hydrolase/oxidoreductase"/>
    <property type="match status" value="1"/>
</dbReference>
<dbReference type="HOGENOM" id="CLU_056519_0_0_5"/>
<dbReference type="GO" id="GO:0016787">
    <property type="term" value="F:hydrolase activity"/>
    <property type="evidence" value="ECO:0007669"/>
    <property type="project" value="UniProtKB-KW"/>
</dbReference>
<evidence type="ECO:0000256" key="4">
    <source>
        <dbReference type="ARBA" id="ARBA00022833"/>
    </source>
</evidence>
<reference evidence="6 7" key="5">
    <citation type="journal article" date="2010" name="Appl. Environ. Microbiol.">
        <title>phrR-like gene praR of Azorhizobium caulinodans ORS571 is essential for symbiosis with Sesbania rostrata and is involved in expression of reb genes.</title>
        <authorList>
            <person name="Akiba N."/>
            <person name="Aono T."/>
            <person name="Toyazaki H."/>
            <person name="Sato S."/>
            <person name="Oyaizu H."/>
        </authorList>
    </citation>
    <scope>NUCLEOTIDE SEQUENCE [LARGE SCALE GENOMIC DNA]</scope>
    <source>
        <strain evidence="7">ATCC 43989 / DSM 5975 / JCM 20966 / LMG 6465 / NBRC 14845 / NCIMB 13405 / ORS 571</strain>
    </source>
</reference>
<proteinExistence type="inferred from homology"/>
<comment type="similarity">
    <text evidence="1">Belongs to the metallo-beta-lactamase superfamily.</text>
</comment>